<evidence type="ECO:0000256" key="4">
    <source>
        <dbReference type="ARBA" id="ARBA00022857"/>
    </source>
</evidence>
<dbReference type="SUPFAM" id="SSF55347">
    <property type="entry name" value="Glyceraldehyde-3-phosphate dehydrogenase-like, C-terminal domain"/>
    <property type="match status" value="1"/>
</dbReference>
<feature type="binding site" evidence="9">
    <location>
        <position position="208"/>
    </location>
    <ligand>
        <name>NADPH</name>
        <dbReference type="ChEBI" id="CHEBI:57783"/>
    </ligand>
</feature>
<feature type="binding site" evidence="9">
    <location>
        <position position="15"/>
    </location>
    <ligand>
        <name>NADPH</name>
        <dbReference type="ChEBI" id="CHEBI:57783"/>
    </ligand>
</feature>
<dbReference type="GO" id="GO:0016853">
    <property type="term" value="F:isomerase activity"/>
    <property type="evidence" value="ECO:0007669"/>
    <property type="project" value="UniProtKB-KW"/>
</dbReference>
<dbReference type="Pfam" id="PF13288">
    <property type="entry name" value="DXPR_C"/>
    <property type="match status" value="1"/>
</dbReference>
<evidence type="ECO:0000256" key="3">
    <source>
        <dbReference type="ARBA" id="ARBA00022723"/>
    </source>
</evidence>
<organism evidence="13 14">
    <name type="scientific">Draconibacterium sediminis</name>
    <dbReference type="NCBI Taxonomy" id="1544798"/>
    <lineage>
        <taxon>Bacteria</taxon>
        <taxon>Pseudomonadati</taxon>
        <taxon>Bacteroidota</taxon>
        <taxon>Bacteroidia</taxon>
        <taxon>Marinilabiliales</taxon>
        <taxon>Prolixibacteraceae</taxon>
        <taxon>Draconibacterium</taxon>
    </lineage>
</organism>
<evidence type="ECO:0000256" key="1">
    <source>
        <dbReference type="ARBA" id="ARBA00005094"/>
    </source>
</evidence>
<keyword evidence="5 9" id="KW-0560">Oxidoreductase</keyword>
<feature type="binding site" evidence="9">
    <location>
        <position position="153"/>
    </location>
    <ligand>
        <name>Mn(2+)</name>
        <dbReference type="ChEBI" id="CHEBI:29035"/>
    </ligand>
</feature>
<comment type="cofactor">
    <cofactor evidence="9">
        <name>Mg(2+)</name>
        <dbReference type="ChEBI" id="CHEBI:18420"/>
    </cofactor>
    <cofactor evidence="9">
        <name>Mn(2+)</name>
        <dbReference type="ChEBI" id="CHEBI:29035"/>
    </cofactor>
</comment>
<dbReference type="Gene3D" id="3.40.50.720">
    <property type="entry name" value="NAD(P)-binding Rossmann-like Domain"/>
    <property type="match status" value="1"/>
</dbReference>
<evidence type="ECO:0000256" key="5">
    <source>
        <dbReference type="ARBA" id="ARBA00023002"/>
    </source>
</evidence>
<dbReference type="InterPro" id="IPR026877">
    <property type="entry name" value="DXPR_C"/>
</dbReference>
<dbReference type="PATRIC" id="fig|1544798.3.peg.3238"/>
<feature type="binding site" evidence="9">
    <location>
        <position position="179"/>
    </location>
    <ligand>
        <name>1-deoxy-D-xylulose 5-phosphate</name>
        <dbReference type="ChEBI" id="CHEBI:57792"/>
    </ligand>
</feature>
<evidence type="ECO:0000256" key="2">
    <source>
        <dbReference type="ARBA" id="ARBA00006825"/>
    </source>
</evidence>
<gene>
    <name evidence="9" type="primary">dxr</name>
    <name evidence="13" type="ORF">LH29_15360</name>
</gene>
<dbReference type="Proteomes" id="UP000032544">
    <property type="component" value="Unassembled WGS sequence"/>
</dbReference>
<evidence type="ECO:0000256" key="7">
    <source>
        <dbReference type="ARBA" id="ARBA00023229"/>
    </source>
</evidence>
<dbReference type="InterPro" id="IPR003821">
    <property type="entry name" value="DXP_reductoisomerase"/>
</dbReference>
<evidence type="ECO:0000259" key="12">
    <source>
        <dbReference type="Pfam" id="PF13288"/>
    </source>
</evidence>
<keyword evidence="6 9" id="KW-0464">Manganese</keyword>
<keyword evidence="7 9" id="KW-0414">Isoprene biosynthesis</keyword>
<dbReference type="HAMAP" id="MF_00183">
    <property type="entry name" value="DXP_reductoisom"/>
    <property type="match status" value="1"/>
</dbReference>
<dbReference type="SUPFAM" id="SSF69055">
    <property type="entry name" value="1-deoxy-D-xylulose-5-phosphate reductoisomerase, C-terminal domain"/>
    <property type="match status" value="1"/>
</dbReference>
<feature type="binding site" evidence="9">
    <location>
        <position position="128"/>
    </location>
    <ligand>
        <name>1-deoxy-D-xylulose 5-phosphate</name>
        <dbReference type="ChEBI" id="CHEBI:57792"/>
    </ligand>
</feature>
<evidence type="ECO:0000313" key="14">
    <source>
        <dbReference type="Proteomes" id="UP000032544"/>
    </source>
</evidence>
<dbReference type="PANTHER" id="PTHR30525:SF0">
    <property type="entry name" value="1-DEOXY-D-XYLULOSE 5-PHOSPHATE REDUCTOISOMERASE, CHLOROPLASTIC"/>
    <property type="match status" value="1"/>
</dbReference>
<dbReference type="NCBIfam" id="NF009114">
    <property type="entry name" value="PRK12464.1"/>
    <property type="match status" value="1"/>
</dbReference>
<dbReference type="SUPFAM" id="SSF51735">
    <property type="entry name" value="NAD(P)-binding Rossmann-fold domains"/>
    <property type="match status" value="1"/>
</dbReference>
<dbReference type="OrthoDB" id="9806546at2"/>
<feature type="binding site" evidence="9">
    <location>
        <position position="155"/>
    </location>
    <ligand>
        <name>1-deoxy-D-xylulose 5-phosphate</name>
        <dbReference type="ChEBI" id="CHEBI:57792"/>
    </ligand>
</feature>
<dbReference type="InterPro" id="IPR013512">
    <property type="entry name" value="DXP_reductoisomerase_N"/>
</dbReference>
<protein>
    <recommendedName>
        <fullName evidence="9">1-deoxy-D-xylulose 5-phosphate reductoisomerase</fullName>
        <shortName evidence="9">DXP reductoisomerase</shortName>
        <ecNumber evidence="9">1.1.1.267</ecNumber>
    </recommendedName>
    <alternativeName>
        <fullName evidence="9">1-deoxyxylulose-5-phosphate reductoisomerase</fullName>
    </alternativeName>
    <alternativeName>
        <fullName evidence="9">2-C-methyl-D-erythritol 4-phosphate synthase</fullName>
    </alternativeName>
</protein>
<feature type="binding site" evidence="9">
    <location>
        <position position="127"/>
    </location>
    <ligand>
        <name>NADPH</name>
        <dbReference type="ChEBI" id="CHEBI:57783"/>
    </ligand>
</feature>
<evidence type="ECO:0000313" key="13">
    <source>
        <dbReference type="EMBL" id="KJF42806.1"/>
    </source>
</evidence>
<feature type="binding site" evidence="9">
    <location>
        <position position="129"/>
    </location>
    <ligand>
        <name>NADPH</name>
        <dbReference type="ChEBI" id="CHEBI:57783"/>
    </ligand>
</feature>
<dbReference type="UniPathway" id="UPA00056">
    <property type="reaction ID" value="UER00092"/>
</dbReference>
<comment type="caution">
    <text evidence="9">Lacks conserved residue(s) required for the propagation of feature annotation.</text>
</comment>
<proteinExistence type="inferred from homology"/>
<feature type="domain" description="DXP reductoisomerase C-terminal" evidence="12">
    <location>
        <begin position="264"/>
        <end position="380"/>
    </location>
</feature>
<comment type="pathway">
    <text evidence="1 9">Isoprenoid biosynthesis; isopentenyl diphosphate biosynthesis via DXP pathway; isopentenyl diphosphate from 1-deoxy-D-xylulose 5-phosphate: step 1/6.</text>
</comment>
<feature type="binding site" evidence="9">
    <location>
        <position position="18"/>
    </location>
    <ligand>
        <name>NADPH</name>
        <dbReference type="ChEBI" id="CHEBI:57783"/>
    </ligand>
</feature>
<dbReference type="InterPro" id="IPR036291">
    <property type="entry name" value="NAD(P)-bd_dom_sf"/>
</dbReference>
<comment type="function">
    <text evidence="9">Catalyzes the NADPH-dependent rearrangement and reduction of 1-deoxy-D-xylulose-5-phosphate (DXP) to 2-C-methyl-D-erythritol 4-phosphate (MEP).</text>
</comment>
<sequence>MTFKMKKKIAILGSTGSIGTQALEVIEQNPELFEVEVLTANNSVELLIQQAKKFQPNVVVIANKDNYRLVSDALEDEDIKVYAGEEALNQVAEMDTIDMVLTAMVGYSGLLPTYNAVKAGKPIALANKETLVVAGEIITKAAREKQVDLLPVDSEHSAIFQCLVGEFMNPIEKIYLTCSGGPFRGKTLAELQHVTVDDALAHPNWDMGAKITIDSATLMNKGFEVIEAHWLFGLPASKIDVIVHPESIIHSIVQFEDGSMKAQMGLPDMKLPIQYSMGFPNRIKNNFPRFNFLDYPTLHFEQPNTEIFRNLALAFAAMEKGGNMPCILNAANEIVVEAFLKRKISFLQMPEIIEQAMNKVDFVNQPTLNDLIETNNETRTVAQLLTENKI</sequence>
<evidence type="ECO:0000256" key="8">
    <source>
        <dbReference type="ARBA" id="ARBA00048543"/>
    </source>
</evidence>
<dbReference type="Gene3D" id="1.10.1740.10">
    <property type="match status" value="1"/>
</dbReference>
<keyword evidence="14" id="KW-1185">Reference proteome</keyword>
<dbReference type="GO" id="GO:0070402">
    <property type="term" value="F:NADPH binding"/>
    <property type="evidence" value="ECO:0007669"/>
    <property type="project" value="InterPro"/>
</dbReference>
<dbReference type="PIRSF" id="PIRSF006205">
    <property type="entry name" value="Dxp_reductismrs"/>
    <property type="match status" value="1"/>
</dbReference>
<accession>A0A0D8J8I6</accession>
<dbReference type="Pfam" id="PF02670">
    <property type="entry name" value="DXP_reductoisom"/>
    <property type="match status" value="1"/>
</dbReference>
<dbReference type="STRING" id="1544798.LH29_15360"/>
<feature type="binding site" evidence="9">
    <location>
        <position position="221"/>
    </location>
    <ligand>
        <name>1-deoxy-D-xylulose 5-phosphate</name>
        <dbReference type="ChEBI" id="CHEBI:57792"/>
    </ligand>
</feature>
<keyword evidence="3 9" id="KW-0479">Metal-binding</keyword>
<dbReference type="FunFam" id="3.40.50.720:FF:000045">
    <property type="entry name" value="1-deoxy-D-xylulose 5-phosphate reductoisomerase"/>
    <property type="match status" value="1"/>
</dbReference>
<comment type="caution">
    <text evidence="13">The sequence shown here is derived from an EMBL/GenBank/DDBJ whole genome shotgun (WGS) entry which is preliminary data.</text>
</comment>
<dbReference type="InterPro" id="IPR013644">
    <property type="entry name" value="DXP_reductoisomerase_C"/>
</dbReference>
<evidence type="ECO:0000256" key="6">
    <source>
        <dbReference type="ARBA" id="ARBA00023211"/>
    </source>
</evidence>
<dbReference type="Pfam" id="PF08436">
    <property type="entry name" value="DXP_redisom_C"/>
    <property type="match status" value="1"/>
</dbReference>
<feature type="binding site" evidence="9">
    <location>
        <position position="224"/>
    </location>
    <ligand>
        <name>Mn(2+)</name>
        <dbReference type="ChEBI" id="CHEBI:29035"/>
    </ligand>
</feature>
<dbReference type="EMBL" id="JRHC01000004">
    <property type="protein sequence ID" value="KJF42806.1"/>
    <property type="molecule type" value="Genomic_DNA"/>
</dbReference>
<feature type="domain" description="1-deoxy-D-xylulose 5-phosphate reductoisomerase C-terminal" evidence="11">
    <location>
        <begin position="149"/>
        <end position="232"/>
    </location>
</feature>
<keyword evidence="9" id="KW-0460">Magnesium</keyword>
<dbReference type="GO" id="GO:0030604">
    <property type="term" value="F:1-deoxy-D-xylulose-5-phosphate reductoisomerase activity"/>
    <property type="evidence" value="ECO:0007669"/>
    <property type="project" value="UniProtKB-UniRule"/>
</dbReference>
<dbReference type="NCBIfam" id="TIGR00243">
    <property type="entry name" value="Dxr"/>
    <property type="match status" value="1"/>
</dbReference>
<feature type="binding site" evidence="9">
    <location>
        <position position="215"/>
    </location>
    <ligand>
        <name>1-deoxy-D-xylulose 5-phosphate</name>
        <dbReference type="ChEBI" id="CHEBI:57792"/>
    </ligand>
</feature>
<comment type="similarity">
    <text evidence="2 9">Belongs to the DXR family.</text>
</comment>
<feature type="binding site" evidence="9">
    <location>
        <position position="202"/>
    </location>
    <ligand>
        <name>1-deoxy-D-xylulose 5-phosphate</name>
        <dbReference type="ChEBI" id="CHEBI:57792"/>
    </ligand>
</feature>
<feature type="binding site" evidence="9">
    <location>
        <position position="154"/>
    </location>
    <ligand>
        <name>1-deoxy-D-xylulose 5-phosphate</name>
        <dbReference type="ChEBI" id="CHEBI:57792"/>
    </ligand>
</feature>
<evidence type="ECO:0000256" key="9">
    <source>
        <dbReference type="HAMAP-Rule" id="MF_00183"/>
    </source>
</evidence>
<dbReference type="GO" id="GO:0030145">
    <property type="term" value="F:manganese ion binding"/>
    <property type="evidence" value="ECO:0007669"/>
    <property type="project" value="TreeGrafter"/>
</dbReference>
<dbReference type="GO" id="GO:0051484">
    <property type="term" value="P:isopentenyl diphosphate biosynthetic process, methylerythritol 4-phosphate pathway involved in terpenoid biosynthetic process"/>
    <property type="evidence" value="ECO:0007669"/>
    <property type="project" value="UniProtKB-ARBA"/>
</dbReference>
<dbReference type="InterPro" id="IPR036169">
    <property type="entry name" value="DXPR_C_sf"/>
</dbReference>
<feature type="binding site" evidence="9">
    <location>
        <position position="155"/>
    </location>
    <ligand>
        <name>Mn(2+)</name>
        <dbReference type="ChEBI" id="CHEBI:29035"/>
    </ligand>
</feature>
<reference evidence="13 14" key="1">
    <citation type="submission" date="2014-09" db="EMBL/GenBank/DDBJ databases">
        <title>Draft Genome Sequence of Draconibacterium sp. JN14CK-3.</title>
        <authorList>
            <person name="Dong C."/>
            <person name="Lai Q."/>
            <person name="Shao Z."/>
        </authorList>
    </citation>
    <scope>NUCLEOTIDE SEQUENCE [LARGE SCALE GENOMIC DNA]</scope>
    <source>
        <strain evidence="13 14">JN14CK-3</strain>
    </source>
</reference>
<keyword evidence="13" id="KW-0413">Isomerase</keyword>
<feature type="domain" description="1-deoxy-D-xylulose 5-phosphate reductoisomerase N-terminal" evidence="10">
    <location>
        <begin position="9"/>
        <end position="135"/>
    </location>
</feature>
<name>A0A0D8J8I6_9BACT</name>
<dbReference type="PANTHER" id="PTHR30525">
    <property type="entry name" value="1-DEOXY-D-XYLULOSE 5-PHOSPHATE REDUCTOISOMERASE"/>
    <property type="match status" value="1"/>
</dbReference>
<keyword evidence="4 9" id="KW-0521">NADP</keyword>
<dbReference type="AlphaFoldDB" id="A0A0D8J8I6"/>
<evidence type="ECO:0000259" key="10">
    <source>
        <dbReference type="Pfam" id="PF02670"/>
    </source>
</evidence>
<feature type="binding site" evidence="9">
    <location>
        <position position="17"/>
    </location>
    <ligand>
        <name>NADPH</name>
        <dbReference type="ChEBI" id="CHEBI:57783"/>
    </ligand>
</feature>
<feature type="binding site" evidence="9">
    <location>
        <position position="220"/>
    </location>
    <ligand>
        <name>1-deoxy-D-xylulose 5-phosphate</name>
        <dbReference type="ChEBI" id="CHEBI:57792"/>
    </ligand>
</feature>
<dbReference type="EC" id="1.1.1.267" evidence="9"/>
<comment type="catalytic activity">
    <reaction evidence="8">
        <text>2-C-methyl-D-erythritol 4-phosphate + NADP(+) = 1-deoxy-D-xylulose 5-phosphate + NADPH + H(+)</text>
        <dbReference type="Rhea" id="RHEA:13717"/>
        <dbReference type="ChEBI" id="CHEBI:15378"/>
        <dbReference type="ChEBI" id="CHEBI:57783"/>
        <dbReference type="ChEBI" id="CHEBI:57792"/>
        <dbReference type="ChEBI" id="CHEBI:58262"/>
        <dbReference type="ChEBI" id="CHEBI:58349"/>
        <dbReference type="EC" id="1.1.1.267"/>
    </reaction>
    <physiologicalReaction direction="right-to-left" evidence="8">
        <dbReference type="Rhea" id="RHEA:13719"/>
    </physiologicalReaction>
</comment>
<evidence type="ECO:0000259" key="11">
    <source>
        <dbReference type="Pfam" id="PF08436"/>
    </source>
</evidence>
<feature type="binding site" evidence="9">
    <location>
        <position position="224"/>
    </location>
    <ligand>
        <name>1-deoxy-D-xylulose 5-phosphate</name>
        <dbReference type="ChEBI" id="CHEBI:57792"/>
    </ligand>
</feature>
<feature type="binding site" evidence="9">
    <location>
        <position position="16"/>
    </location>
    <ligand>
        <name>NADPH</name>
        <dbReference type="ChEBI" id="CHEBI:57783"/>
    </ligand>
</feature>